<dbReference type="Pfam" id="PF02653">
    <property type="entry name" value="BPD_transp_2"/>
    <property type="match status" value="1"/>
</dbReference>
<feature type="transmembrane region" description="Helical" evidence="6">
    <location>
        <begin position="303"/>
        <end position="322"/>
    </location>
</feature>
<keyword evidence="8" id="KW-1185">Reference proteome</keyword>
<evidence type="ECO:0000256" key="3">
    <source>
        <dbReference type="ARBA" id="ARBA00022692"/>
    </source>
</evidence>
<dbReference type="CDD" id="cd06579">
    <property type="entry name" value="TM_PBP1_transp_AraH_like"/>
    <property type="match status" value="1"/>
</dbReference>
<reference evidence="7" key="1">
    <citation type="journal article" date="2015" name="PeerJ">
        <title>First genomic representation of candidate bacterial phylum KSB3 points to enhanced environmental sensing as a trigger of wastewater bulking.</title>
        <authorList>
            <person name="Sekiguchi Y."/>
            <person name="Ohashi A."/>
            <person name="Parks D.H."/>
            <person name="Yamauchi T."/>
            <person name="Tyson G.W."/>
            <person name="Hugenholtz P."/>
        </authorList>
    </citation>
    <scope>NUCLEOTIDE SEQUENCE [LARGE SCALE GENOMIC DNA]</scope>
</reference>
<keyword evidence="4 6" id="KW-1133">Transmembrane helix</keyword>
<sequence length="330" mass="34519">MKLESEGKKENSAEKLVAYLKKKNLMVAEGTLILILVVLFVVLMIATDRFLTVQNLSNLVRQTSIIGIVALGMTFVIISAGIDLSVGAVVGLSSIVVALFLKTGMGIVLSVLLALVVGALVGLINGIIVYNGQVTPFIATLGMMTIVRGLIMLVSGAKMVAGLPKSFTGFAQLTIVGLPALFFVWLIVIILATIITKRTQFGRNVYAIGSNVEASRLSGIHIRNNIYQIYGISAFLSSVAGILLTARLGNGIPTAGSGYELDAIASAVVGGASLFGGEGSILGTVLGAILMATLRNGGNLLGINPFILEIAVGALIIFAVLVDQYNKRKK</sequence>
<dbReference type="InterPro" id="IPR001851">
    <property type="entry name" value="ABC_transp_permease"/>
</dbReference>
<evidence type="ECO:0000313" key="8">
    <source>
        <dbReference type="Proteomes" id="UP000030661"/>
    </source>
</evidence>
<keyword evidence="2" id="KW-1003">Cell membrane</keyword>
<dbReference type="AlphaFoldDB" id="A0A081C2Z8"/>
<comment type="subcellular location">
    <subcellularLocation>
        <location evidence="1">Cell membrane</location>
        <topology evidence="1">Multi-pass membrane protein</topology>
    </subcellularLocation>
</comment>
<evidence type="ECO:0000256" key="1">
    <source>
        <dbReference type="ARBA" id="ARBA00004651"/>
    </source>
</evidence>
<gene>
    <name evidence="7" type="ORF">U27_05928</name>
</gene>
<proteinExistence type="predicted"/>
<keyword evidence="3 6" id="KW-0812">Transmembrane</keyword>
<feature type="transmembrane region" description="Helical" evidence="6">
    <location>
        <begin position="108"/>
        <end position="130"/>
    </location>
</feature>
<name>A0A081C2Z8_VECG1</name>
<evidence type="ECO:0000313" key="7">
    <source>
        <dbReference type="EMBL" id="GAK58953.1"/>
    </source>
</evidence>
<evidence type="ECO:0000256" key="4">
    <source>
        <dbReference type="ARBA" id="ARBA00022989"/>
    </source>
</evidence>
<organism evidence="7">
    <name type="scientific">Vecturithrix granuli</name>
    <dbReference type="NCBI Taxonomy" id="1499967"/>
    <lineage>
        <taxon>Bacteria</taxon>
        <taxon>Candidatus Moduliflexota</taxon>
        <taxon>Candidatus Vecturitrichia</taxon>
        <taxon>Candidatus Vecturitrichales</taxon>
        <taxon>Candidatus Vecturitrichaceae</taxon>
        <taxon>Candidatus Vecturithrix</taxon>
    </lineage>
</organism>
<feature type="transmembrane region" description="Helical" evidence="6">
    <location>
        <begin position="226"/>
        <end position="246"/>
    </location>
</feature>
<evidence type="ECO:0000256" key="5">
    <source>
        <dbReference type="ARBA" id="ARBA00023136"/>
    </source>
</evidence>
<dbReference type="PANTHER" id="PTHR32196">
    <property type="entry name" value="ABC TRANSPORTER PERMEASE PROTEIN YPHD-RELATED-RELATED"/>
    <property type="match status" value="1"/>
</dbReference>
<protein>
    <submittedName>
        <fullName evidence="7">Inner-membrane translocator</fullName>
    </submittedName>
</protein>
<evidence type="ECO:0000256" key="2">
    <source>
        <dbReference type="ARBA" id="ARBA00022475"/>
    </source>
</evidence>
<dbReference type="GO" id="GO:0022857">
    <property type="term" value="F:transmembrane transporter activity"/>
    <property type="evidence" value="ECO:0007669"/>
    <property type="project" value="InterPro"/>
</dbReference>
<feature type="transmembrane region" description="Helical" evidence="6">
    <location>
        <begin position="25"/>
        <end position="47"/>
    </location>
</feature>
<dbReference type="EMBL" id="DF820469">
    <property type="protein sequence ID" value="GAK58953.1"/>
    <property type="molecule type" value="Genomic_DNA"/>
</dbReference>
<accession>A0A081C2Z8</accession>
<dbReference type="GO" id="GO:0005886">
    <property type="term" value="C:plasma membrane"/>
    <property type="evidence" value="ECO:0007669"/>
    <property type="project" value="UniProtKB-SubCell"/>
</dbReference>
<feature type="transmembrane region" description="Helical" evidence="6">
    <location>
        <begin position="59"/>
        <end position="78"/>
    </location>
</feature>
<dbReference type="eggNOG" id="COG1172">
    <property type="taxonomic scope" value="Bacteria"/>
</dbReference>
<dbReference type="STRING" id="1499967.U27_05928"/>
<dbReference type="PANTHER" id="PTHR32196:SF72">
    <property type="entry name" value="RIBOSE IMPORT PERMEASE PROTEIN RBSC"/>
    <property type="match status" value="1"/>
</dbReference>
<evidence type="ECO:0000256" key="6">
    <source>
        <dbReference type="SAM" id="Phobius"/>
    </source>
</evidence>
<feature type="transmembrane region" description="Helical" evidence="6">
    <location>
        <begin position="173"/>
        <end position="195"/>
    </location>
</feature>
<dbReference type="HOGENOM" id="CLU_028880_2_2_0"/>
<dbReference type="Proteomes" id="UP000030661">
    <property type="component" value="Unassembled WGS sequence"/>
</dbReference>
<feature type="transmembrane region" description="Helical" evidence="6">
    <location>
        <begin position="136"/>
        <end position="161"/>
    </location>
</feature>
<keyword evidence="5 6" id="KW-0472">Membrane</keyword>
<feature type="transmembrane region" description="Helical" evidence="6">
    <location>
        <begin position="267"/>
        <end position="291"/>
    </location>
</feature>